<dbReference type="Proteomes" id="UP000567885">
    <property type="component" value="Unassembled WGS sequence"/>
</dbReference>
<evidence type="ECO:0000313" key="8">
    <source>
        <dbReference type="Proteomes" id="UP000567885"/>
    </source>
</evidence>
<keyword evidence="8" id="KW-1185">Reference proteome</keyword>
<evidence type="ECO:0000256" key="3">
    <source>
        <dbReference type="PIRNR" id="PIRNR000077"/>
    </source>
</evidence>
<accession>A0A8H5U0T1</accession>
<dbReference type="EMBL" id="JAAGWQ010000013">
    <property type="protein sequence ID" value="KAF5679152.1"/>
    <property type="molecule type" value="Genomic_DNA"/>
</dbReference>
<proteinExistence type="inferred from homology"/>
<evidence type="ECO:0000313" key="7">
    <source>
        <dbReference type="EMBL" id="KAF5679152.1"/>
    </source>
</evidence>
<keyword evidence="5" id="KW-0676">Redox-active center</keyword>
<evidence type="ECO:0000259" key="6">
    <source>
        <dbReference type="PROSITE" id="PS51352"/>
    </source>
</evidence>
<evidence type="ECO:0000256" key="2">
    <source>
        <dbReference type="ARBA" id="ARBA00023157"/>
    </source>
</evidence>
<dbReference type="PROSITE" id="PS51352">
    <property type="entry name" value="THIOREDOXIN_2"/>
    <property type="match status" value="1"/>
</dbReference>
<feature type="active site" description="Nucleophile" evidence="4">
    <location>
        <position position="34"/>
    </location>
</feature>
<feature type="active site" description="Nucleophile" evidence="4">
    <location>
        <position position="31"/>
    </location>
</feature>
<feature type="site" description="Deprotonates C-terminal active site Cys" evidence="4">
    <location>
        <position position="25"/>
    </location>
</feature>
<comment type="caution">
    <text evidence="7">The sequence shown here is derived from an EMBL/GenBank/DDBJ whole genome shotgun (WGS) entry which is preliminary data.</text>
</comment>
<protein>
    <recommendedName>
        <fullName evidence="3">Thioredoxin</fullName>
    </recommendedName>
</protein>
<sequence length="106" mass="11798">MPVSEINSKAEFDELISSNQIVVLDAWATWCGPCRMISPIFEKLSFEESLSNVTFAKVDVDNVPEVSEQLGIRSLPSFFAFKDGEKVDEVIGANPPKLEKMLFSLV</sequence>
<dbReference type="SUPFAM" id="SSF52833">
    <property type="entry name" value="Thioredoxin-like"/>
    <property type="match status" value="1"/>
</dbReference>
<dbReference type="PRINTS" id="PR00421">
    <property type="entry name" value="THIOREDOXIN"/>
</dbReference>
<dbReference type="InterPro" id="IPR005746">
    <property type="entry name" value="Thioredoxin"/>
</dbReference>
<dbReference type="FunFam" id="3.40.30.10:FF:000245">
    <property type="entry name" value="Thioredoxin"/>
    <property type="match status" value="1"/>
</dbReference>
<dbReference type="PANTHER" id="PTHR46115">
    <property type="entry name" value="THIOREDOXIN-LIKE PROTEIN 1"/>
    <property type="match status" value="1"/>
</dbReference>
<dbReference type="PIRSF" id="PIRSF000077">
    <property type="entry name" value="Thioredoxin"/>
    <property type="match status" value="1"/>
</dbReference>
<feature type="site" description="Contributes to redox potential value" evidence="4">
    <location>
        <position position="33"/>
    </location>
</feature>
<evidence type="ECO:0000256" key="5">
    <source>
        <dbReference type="PIRSR" id="PIRSR000077-4"/>
    </source>
</evidence>
<organism evidence="7 8">
    <name type="scientific">Fusarium heterosporum</name>
    <dbReference type="NCBI Taxonomy" id="42747"/>
    <lineage>
        <taxon>Eukaryota</taxon>
        <taxon>Fungi</taxon>
        <taxon>Dikarya</taxon>
        <taxon>Ascomycota</taxon>
        <taxon>Pezizomycotina</taxon>
        <taxon>Sordariomycetes</taxon>
        <taxon>Hypocreomycetidae</taxon>
        <taxon>Hypocreales</taxon>
        <taxon>Nectriaceae</taxon>
        <taxon>Fusarium</taxon>
        <taxon>Fusarium heterosporum species complex</taxon>
    </lineage>
</organism>
<feature type="disulfide bond" description="Redox-active" evidence="5">
    <location>
        <begin position="31"/>
        <end position="34"/>
    </location>
</feature>
<dbReference type="InterPro" id="IPR036249">
    <property type="entry name" value="Thioredoxin-like_sf"/>
</dbReference>
<dbReference type="AlphaFoldDB" id="A0A8H5U0T1"/>
<evidence type="ECO:0000256" key="1">
    <source>
        <dbReference type="ARBA" id="ARBA00008987"/>
    </source>
</evidence>
<comment type="similarity">
    <text evidence="1 3">Belongs to the thioredoxin family.</text>
</comment>
<dbReference type="NCBIfam" id="TIGR01068">
    <property type="entry name" value="thioredoxin"/>
    <property type="match status" value="1"/>
</dbReference>
<name>A0A8H5U0T1_FUSHE</name>
<dbReference type="InterPro" id="IPR013766">
    <property type="entry name" value="Thioredoxin_domain"/>
</dbReference>
<keyword evidence="2 5" id="KW-1015">Disulfide bond</keyword>
<dbReference type="CDD" id="cd02947">
    <property type="entry name" value="TRX_family"/>
    <property type="match status" value="1"/>
</dbReference>
<dbReference type="Pfam" id="PF00085">
    <property type="entry name" value="Thioredoxin"/>
    <property type="match status" value="1"/>
</dbReference>
<feature type="site" description="Contributes to redox potential value" evidence="4">
    <location>
        <position position="32"/>
    </location>
</feature>
<evidence type="ECO:0000256" key="4">
    <source>
        <dbReference type="PIRSR" id="PIRSR000077-1"/>
    </source>
</evidence>
<dbReference type="GO" id="GO:0015035">
    <property type="term" value="F:protein-disulfide reductase activity"/>
    <property type="evidence" value="ECO:0007669"/>
    <property type="project" value="InterPro"/>
</dbReference>
<dbReference type="OrthoDB" id="10263751at2759"/>
<reference evidence="7 8" key="1">
    <citation type="submission" date="2020-05" db="EMBL/GenBank/DDBJ databases">
        <title>Identification and distribution of gene clusters putatively required for synthesis of sphingolipid metabolism inhibitors in phylogenetically diverse species of the filamentous fungus Fusarium.</title>
        <authorList>
            <person name="Kim H.-S."/>
            <person name="Busman M."/>
            <person name="Brown D.W."/>
            <person name="Divon H."/>
            <person name="Uhlig S."/>
            <person name="Proctor R.H."/>
        </authorList>
    </citation>
    <scope>NUCLEOTIDE SEQUENCE [LARGE SCALE GENOMIC DNA]</scope>
    <source>
        <strain evidence="7 8">NRRL 20693</strain>
    </source>
</reference>
<feature type="domain" description="Thioredoxin" evidence="6">
    <location>
        <begin position="1"/>
        <end position="106"/>
    </location>
</feature>
<dbReference type="Gene3D" id="3.40.30.10">
    <property type="entry name" value="Glutaredoxin"/>
    <property type="match status" value="1"/>
</dbReference>
<gene>
    <name evidence="7" type="ORF">FHETE_893</name>
</gene>